<protein>
    <submittedName>
        <fullName evidence="11">Monosaccharide ABC transporter ATP-binding protein, CUT2 family</fullName>
    </submittedName>
</protein>
<dbReference type="InterPro" id="IPR017871">
    <property type="entry name" value="ABC_transporter-like_CS"/>
</dbReference>
<evidence type="ECO:0000259" key="10">
    <source>
        <dbReference type="PROSITE" id="PS50893"/>
    </source>
</evidence>
<keyword evidence="5" id="KW-0677">Repeat</keyword>
<dbReference type="PROSITE" id="PS00211">
    <property type="entry name" value="ABC_TRANSPORTER_1"/>
    <property type="match status" value="1"/>
</dbReference>
<dbReference type="PROSITE" id="PS50893">
    <property type="entry name" value="ABC_TRANSPORTER_2"/>
    <property type="match status" value="2"/>
</dbReference>
<keyword evidence="6" id="KW-0547">Nucleotide-binding</keyword>
<reference evidence="11 12" key="1">
    <citation type="submission" date="2007-05" db="EMBL/GenBank/DDBJ databases">
        <title>Complete sequence of chromosome of Acidiphilium cryptum JF-5.</title>
        <authorList>
            <consortium name="US DOE Joint Genome Institute"/>
            <person name="Copeland A."/>
            <person name="Lucas S."/>
            <person name="Lapidus A."/>
            <person name="Barry K."/>
            <person name="Detter J.C."/>
            <person name="Glavina del Rio T."/>
            <person name="Hammon N."/>
            <person name="Israni S."/>
            <person name="Dalin E."/>
            <person name="Tice H."/>
            <person name="Pitluck S."/>
            <person name="Sims D."/>
            <person name="Brettin T."/>
            <person name="Bruce D."/>
            <person name="Han C."/>
            <person name="Schmutz J."/>
            <person name="Larimer F."/>
            <person name="Land M."/>
            <person name="Hauser L."/>
            <person name="Kyrpides N."/>
            <person name="Kim E."/>
            <person name="Magnuson T."/>
            <person name="Richardson P."/>
        </authorList>
    </citation>
    <scope>NUCLEOTIDE SEQUENCE [LARGE SCALE GENOMIC DNA]</scope>
    <source>
        <strain evidence="11 12">JF-5</strain>
    </source>
</reference>
<comment type="subcellular location">
    <subcellularLocation>
        <location evidence="1">Cell membrane</location>
        <topology evidence="1">Peripheral membrane protein</topology>
    </subcellularLocation>
</comment>
<accession>A5G0N1</accession>
<dbReference type="KEGG" id="acr:Acry_2215"/>
<evidence type="ECO:0000256" key="6">
    <source>
        <dbReference type="ARBA" id="ARBA00022741"/>
    </source>
</evidence>
<dbReference type="SMART" id="SM00382">
    <property type="entry name" value="AAA"/>
    <property type="match status" value="2"/>
</dbReference>
<evidence type="ECO:0000256" key="1">
    <source>
        <dbReference type="ARBA" id="ARBA00004202"/>
    </source>
</evidence>
<dbReference type="FunFam" id="3.40.50.300:FF:000127">
    <property type="entry name" value="Ribose import ATP-binding protein RbsA"/>
    <property type="match status" value="1"/>
</dbReference>
<feature type="domain" description="ABC transporter" evidence="10">
    <location>
        <begin position="11"/>
        <end position="247"/>
    </location>
</feature>
<evidence type="ECO:0000256" key="9">
    <source>
        <dbReference type="ARBA" id="ARBA00023136"/>
    </source>
</evidence>
<proteinExistence type="predicted"/>
<dbReference type="STRING" id="349163.Acry_2215"/>
<dbReference type="Gene3D" id="3.40.50.300">
    <property type="entry name" value="P-loop containing nucleotide triphosphate hydrolases"/>
    <property type="match status" value="2"/>
</dbReference>
<keyword evidence="7 11" id="KW-0067">ATP-binding</keyword>
<dbReference type="HOGENOM" id="CLU_000604_92_3_5"/>
<evidence type="ECO:0000256" key="7">
    <source>
        <dbReference type="ARBA" id="ARBA00022840"/>
    </source>
</evidence>
<dbReference type="CDD" id="cd03215">
    <property type="entry name" value="ABC_Carb_Monos_II"/>
    <property type="match status" value="1"/>
</dbReference>
<dbReference type="RefSeq" id="WP_012039885.1">
    <property type="nucleotide sequence ID" value="NC_009484.1"/>
</dbReference>
<dbReference type="SUPFAM" id="SSF52540">
    <property type="entry name" value="P-loop containing nucleoside triphosphate hydrolases"/>
    <property type="match status" value="2"/>
</dbReference>
<dbReference type="Pfam" id="PF00005">
    <property type="entry name" value="ABC_tran"/>
    <property type="match status" value="2"/>
</dbReference>
<dbReference type="PANTHER" id="PTHR43790">
    <property type="entry name" value="CARBOHYDRATE TRANSPORT ATP-BINDING PROTEIN MG119-RELATED"/>
    <property type="match status" value="1"/>
</dbReference>
<dbReference type="CDD" id="cd03216">
    <property type="entry name" value="ABC_Carb_Monos_I"/>
    <property type="match status" value="1"/>
</dbReference>
<dbReference type="EMBL" id="CP000697">
    <property type="protein sequence ID" value="ABQ31413.1"/>
    <property type="molecule type" value="Genomic_DNA"/>
</dbReference>
<dbReference type="GO" id="GO:0005886">
    <property type="term" value="C:plasma membrane"/>
    <property type="evidence" value="ECO:0007669"/>
    <property type="project" value="UniProtKB-SubCell"/>
</dbReference>
<name>A5G0N1_ACICJ</name>
<dbReference type="PANTHER" id="PTHR43790:SF9">
    <property type="entry name" value="GALACTOFURANOSE TRANSPORTER ATP-BINDING PROTEIN YTFR"/>
    <property type="match status" value="1"/>
</dbReference>
<evidence type="ECO:0000256" key="5">
    <source>
        <dbReference type="ARBA" id="ARBA00022737"/>
    </source>
</evidence>
<keyword evidence="9" id="KW-0472">Membrane</keyword>
<keyword evidence="2" id="KW-0813">Transport</keyword>
<dbReference type="InterPro" id="IPR003439">
    <property type="entry name" value="ABC_transporter-like_ATP-bd"/>
</dbReference>
<keyword evidence="3" id="KW-1003">Cell membrane</keyword>
<organism evidence="11 12">
    <name type="scientific">Acidiphilium cryptum (strain JF-5)</name>
    <dbReference type="NCBI Taxonomy" id="349163"/>
    <lineage>
        <taxon>Bacteria</taxon>
        <taxon>Pseudomonadati</taxon>
        <taxon>Pseudomonadota</taxon>
        <taxon>Alphaproteobacteria</taxon>
        <taxon>Acetobacterales</taxon>
        <taxon>Acidocellaceae</taxon>
        <taxon>Acidiphilium</taxon>
    </lineage>
</organism>
<dbReference type="InterPro" id="IPR003593">
    <property type="entry name" value="AAA+_ATPase"/>
</dbReference>
<dbReference type="Proteomes" id="UP000000245">
    <property type="component" value="Chromosome"/>
</dbReference>
<gene>
    <name evidence="11" type="ordered locus">Acry_2215</name>
</gene>
<evidence type="ECO:0000256" key="8">
    <source>
        <dbReference type="ARBA" id="ARBA00022967"/>
    </source>
</evidence>
<evidence type="ECO:0000256" key="3">
    <source>
        <dbReference type="ARBA" id="ARBA00022475"/>
    </source>
</evidence>
<dbReference type="GO" id="GO:0005524">
    <property type="term" value="F:ATP binding"/>
    <property type="evidence" value="ECO:0007669"/>
    <property type="project" value="UniProtKB-KW"/>
</dbReference>
<dbReference type="GO" id="GO:0016887">
    <property type="term" value="F:ATP hydrolysis activity"/>
    <property type="evidence" value="ECO:0007669"/>
    <property type="project" value="InterPro"/>
</dbReference>
<keyword evidence="12" id="KW-1185">Reference proteome</keyword>
<dbReference type="InterPro" id="IPR027417">
    <property type="entry name" value="P-loop_NTPase"/>
</dbReference>
<sequence length="509" mass="54647">MAGCKHAVPVLETVAVSRRFGAVRALEGVSLTLNAGEVHGLAGENGAGKSTLIKLLTGFHQPDDGTIRLGGAAVRFDSPRTAQRHGISAVYQEINLIPERDVAENLFLGHEPRRFGWLIDRRRMEAEAQSLLARYELRIDPRARLGTLGLGLQQMVAIARGIRLGAKVVILDEPTSALTGGEVETLFRVVDRLKAERIAILFVSHRLSECYRLCDRFSVLRDGRLVASAPAADLPRQALIAAMLGRSAETLQRQHAPRAAASGAPALAARHLTWRNRVRDVSYEVMPGEVVGLAGLLGSGRTETMKASFGIETPGAGTVEVGGRPLPAPAPERSIAAGLAFLSEDRRAEGIFPKLSVAENLTACALRRISRYGFVSRRRQAEMVAEFVRLLGIKTAGADAPITSLSGGNQQKVLLARCLATDPRAIMLDDPTRGIDVGAKAEVHDAIRRLVERGLGVLVTSSEMEELMVLADRLVILDEGRVADTMETAGAGVQDVLDRLAAPHERAGA</sequence>
<dbReference type="AlphaFoldDB" id="A5G0N1"/>
<evidence type="ECO:0000256" key="2">
    <source>
        <dbReference type="ARBA" id="ARBA00022448"/>
    </source>
</evidence>
<dbReference type="eggNOG" id="COG1129">
    <property type="taxonomic scope" value="Bacteria"/>
</dbReference>
<evidence type="ECO:0000256" key="4">
    <source>
        <dbReference type="ARBA" id="ARBA00022597"/>
    </source>
</evidence>
<keyword evidence="4" id="KW-0762">Sugar transport</keyword>
<keyword evidence="8" id="KW-1278">Translocase</keyword>
<evidence type="ECO:0000313" key="11">
    <source>
        <dbReference type="EMBL" id="ABQ31413.1"/>
    </source>
</evidence>
<dbReference type="InterPro" id="IPR050107">
    <property type="entry name" value="ABC_carbohydrate_import_ATPase"/>
</dbReference>
<evidence type="ECO:0000313" key="12">
    <source>
        <dbReference type="Proteomes" id="UP000000245"/>
    </source>
</evidence>
<feature type="domain" description="ABC transporter" evidence="10">
    <location>
        <begin position="251"/>
        <end position="504"/>
    </location>
</feature>